<proteinExistence type="predicted"/>
<protein>
    <submittedName>
        <fullName evidence="3">Uncharacterized protein</fullName>
    </submittedName>
</protein>
<dbReference type="PANTHER" id="PTHR37577:SF1">
    <property type="entry name" value="INTEGRAL MEMBRANE PROTEIN"/>
    <property type="match status" value="1"/>
</dbReference>
<feature type="transmembrane region" description="Helical" evidence="2">
    <location>
        <begin position="300"/>
        <end position="318"/>
    </location>
</feature>
<feature type="transmembrane region" description="Helical" evidence="2">
    <location>
        <begin position="97"/>
        <end position="117"/>
    </location>
</feature>
<evidence type="ECO:0000313" key="4">
    <source>
        <dbReference type="Proteomes" id="UP000799771"/>
    </source>
</evidence>
<dbReference type="OrthoDB" id="5427664at2759"/>
<gene>
    <name evidence="3" type="ORF">P153DRAFT_382287</name>
</gene>
<reference evidence="3" key="1">
    <citation type="journal article" date="2020" name="Stud. Mycol.">
        <title>101 Dothideomycetes genomes: a test case for predicting lifestyles and emergence of pathogens.</title>
        <authorList>
            <person name="Haridas S."/>
            <person name="Albert R."/>
            <person name="Binder M."/>
            <person name="Bloem J."/>
            <person name="Labutti K."/>
            <person name="Salamov A."/>
            <person name="Andreopoulos B."/>
            <person name="Baker S."/>
            <person name="Barry K."/>
            <person name="Bills G."/>
            <person name="Bluhm B."/>
            <person name="Cannon C."/>
            <person name="Castanera R."/>
            <person name="Culley D."/>
            <person name="Daum C."/>
            <person name="Ezra D."/>
            <person name="Gonzalez J."/>
            <person name="Henrissat B."/>
            <person name="Kuo A."/>
            <person name="Liang C."/>
            <person name="Lipzen A."/>
            <person name="Lutzoni F."/>
            <person name="Magnuson J."/>
            <person name="Mondo S."/>
            <person name="Nolan M."/>
            <person name="Ohm R."/>
            <person name="Pangilinan J."/>
            <person name="Park H.-J."/>
            <person name="Ramirez L."/>
            <person name="Alfaro M."/>
            <person name="Sun H."/>
            <person name="Tritt A."/>
            <person name="Yoshinaga Y."/>
            <person name="Zwiers L.-H."/>
            <person name="Turgeon B."/>
            <person name="Goodwin S."/>
            <person name="Spatafora J."/>
            <person name="Crous P."/>
            <person name="Grigoriev I."/>
        </authorList>
    </citation>
    <scope>NUCLEOTIDE SEQUENCE</scope>
    <source>
        <strain evidence="3">CBS 119687</strain>
    </source>
</reference>
<keyword evidence="4" id="KW-1185">Reference proteome</keyword>
<dbReference type="InterPro" id="IPR053018">
    <property type="entry name" value="Elsinochrome_Biosynth-Asso"/>
</dbReference>
<dbReference type="EMBL" id="ML977500">
    <property type="protein sequence ID" value="KAF2132669.1"/>
    <property type="molecule type" value="Genomic_DNA"/>
</dbReference>
<keyword evidence="2" id="KW-0812">Transmembrane</keyword>
<organism evidence="3 4">
    <name type="scientific">Dothidotthia symphoricarpi CBS 119687</name>
    <dbReference type="NCBI Taxonomy" id="1392245"/>
    <lineage>
        <taxon>Eukaryota</taxon>
        <taxon>Fungi</taxon>
        <taxon>Dikarya</taxon>
        <taxon>Ascomycota</taxon>
        <taxon>Pezizomycotina</taxon>
        <taxon>Dothideomycetes</taxon>
        <taxon>Pleosporomycetidae</taxon>
        <taxon>Pleosporales</taxon>
        <taxon>Dothidotthiaceae</taxon>
        <taxon>Dothidotthia</taxon>
    </lineage>
</organism>
<keyword evidence="2" id="KW-0472">Membrane</keyword>
<feature type="compositionally biased region" description="Polar residues" evidence="1">
    <location>
        <begin position="393"/>
        <end position="410"/>
    </location>
</feature>
<evidence type="ECO:0000256" key="2">
    <source>
        <dbReference type="SAM" id="Phobius"/>
    </source>
</evidence>
<dbReference type="AlphaFoldDB" id="A0A6A6AL53"/>
<dbReference type="RefSeq" id="XP_033527056.1">
    <property type="nucleotide sequence ID" value="XM_033670127.1"/>
</dbReference>
<evidence type="ECO:0000313" key="3">
    <source>
        <dbReference type="EMBL" id="KAF2132669.1"/>
    </source>
</evidence>
<sequence>MSWKVFDCADEYPNCQLRGQNVEANPDIAGIGVVVSFLAATCLAFVIAFAVMFLDRYDTIVNLYRRSFTKNKEPHIHVYTTYWRSPAFWSRVLSKNLLAFSDTQLLTGLAIQFTAMLQHCKMSVYHFRIVTELAFLTTVTHLLAVIALRNYFVKNRWINLPRIFFMLGNLGLLGYTSFVSYSYDLANIDLSMSLACFFKGERPGFSAAFGGKWAALLIGAIGGHVAVILAMYVFAEPEEQQTNKAWWWWLGASFRTWIVAPIYSIYGLYMAGDGLKTTQALGTPTVNIVGSESEWNFGQFLPVLLLALPIFAGWESFWEEKDEDRDNRFGRHSRFIANSQLGFEMVRPKHEYSSGRSGNVSMEEMRVEGDGPSPIKSTPHVDVVPLDHRHSANSRSPLSQSLSQNTSRESLSFVANPLPATSAGLGIDASTHSQPRRSSNSPGRAL</sequence>
<feature type="transmembrane region" description="Helical" evidence="2">
    <location>
        <begin position="246"/>
        <end position="266"/>
    </location>
</feature>
<evidence type="ECO:0000256" key="1">
    <source>
        <dbReference type="SAM" id="MobiDB-lite"/>
    </source>
</evidence>
<keyword evidence="2" id="KW-1133">Transmembrane helix</keyword>
<name>A0A6A6AL53_9PLEO</name>
<feature type="transmembrane region" description="Helical" evidence="2">
    <location>
        <begin position="129"/>
        <end position="151"/>
    </location>
</feature>
<accession>A0A6A6AL53</accession>
<dbReference type="PANTHER" id="PTHR37577">
    <property type="entry name" value="INTEGRAL MEMBRANE PROTEIN"/>
    <property type="match status" value="1"/>
</dbReference>
<dbReference type="Proteomes" id="UP000799771">
    <property type="component" value="Unassembled WGS sequence"/>
</dbReference>
<feature type="transmembrane region" description="Helical" evidence="2">
    <location>
        <begin position="163"/>
        <end position="183"/>
    </location>
</feature>
<feature type="compositionally biased region" description="Polar residues" evidence="1">
    <location>
        <begin position="430"/>
        <end position="446"/>
    </location>
</feature>
<feature type="transmembrane region" description="Helical" evidence="2">
    <location>
        <begin position="213"/>
        <end position="234"/>
    </location>
</feature>
<feature type="transmembrane region" description="Helical" evidence="2">
    <location>
        <begin position="28"/>
        <end position="54"/>
    </location>
</feature>
<dbReference type="GeneID" id="54410559"/>
<feature type="region of interest" description="Disordered" evidence="1">
    <location>
        <begin position="389"/>
        <end position="446"/>
    </location>
</feature>